<accession>A0A6V8PNG2</accession>
<name>A0A6V8PNG2_9ACTN</name>
<proteinExistence type="predicted"/>
<organism evidence="1 2">
    <name type="scientific">Candidatus Hakubella thermalkaliphila</name>
    <dbReference type="NCBI Taxonomy" id="2754717"/>
    <lineage>
        <taxon>Bacteria</taxon>
        <taxon>Bacillati</taxon>
        <taxon>Actinomycetota</taxon>
        <taxon>Actinomycetota incertae sedis</taxon>
        <taxon>Candidatus Hakubellales</taxon>
        <taxon>Candidatus Hakubellaceae</taxon>
        <taxon>Candidatus Hakubella</taxon>
    </lineage>
</organism>
<dbReference type="Proteomes" id="UP000568877">
    <property type="component" value="Unassembled WGS sequence"/>
</dbReference>
<evidence type="ECO:0000313" key="1">
    <source>
        <dbReference type="EMBL" id="GFP32606.1"/>
    </source>
</evidence>
<dbReference type="AlphaFoldDB" id="A0A6V8PNG2"/>
<gene>
    <name evidence="1" type="ORF">HKBW3S42_00910</name>
</gene>
<comment type="caution">
    <text evidence="1">The sequence shown here is derived from an EMBL/GenBank/DDBJ whole genome shotgun (WGS) entry which is preliminary data.</text>
</comment>
<protein>
    <submittedName>
        <fullName evidence="1">Uncharacterized protein</fullName>
    </submittedName>
</protein>
<sequence>MNQNQDNTQLENSQYFQDFVGDGHLMIRGVST</sequence>
<dbReference type="EMBL" id="BLSA01000108">
    <property type="protein sequence ID" value="GFP32606.1"/>
    <property type="molecule type" value="Genomic_DNA"/>
</dbReference>
<reference evidence="1 2" key="1">
    <citation type="journal article" date="2020" name="Front. Microbiol.">
        <title>Single-cell genomics of novel Actinobacteria with the Wood-Ljungdahl pathway discovered in a serpentinizing system.</title>
        <authorList>
            <person name="Merino N."/>
            <person name="Kawai M."/>
            <person name="Boyd E.S."/>
            <person name="Colman D.R."/>
            <person name="McGlynn S.E."/>
            <person name="Nealson K.H."/>
            <person name="Kurokawa K."/>
            <person name="Hongoh Y."/>
        </authorList>
    </citation>
    <scope>NUCLEOTIDE SEQUENCE [LARGE SCALE GENOMIC DNA]</scope>
    <source>
        <strain evidence="1 2">S42</strain>
    </source>
</reference>
<evidence type="ECO:0000313" key="2">
    <source>
        <dbReference type="Proteomes" id="UP000568877"/>
    </source>
</evidence>